<feature type="compositionally biased region" description="Basic residues" evidence="1">
    <location>
        <begin position="11"/>
        <end position="20"/>
    </location>
</feature>
<dbReference type="InterPro" id="IPR007048">
    <property type="entry name" value="IraD/Gp25-like"/>
</dbReference>
<dbReference type="PANTHER" id="PTHR38595:SF1">
    <property type="entry name" value="TYPE VI SECRETION SYSTEM COMPONENT TSSE1"/>
    <property type="match status" value="1"/>
</dbReference>
<gene>
    <name evidence="3" type="ORF">TRM7557_01731</name>
</gene>
<dbReference type="EMBL" id="CYSD01000025">
    <property type="protein sequence ID" value="CUH78117.1"/>
    <property type="molecule type" value="Genomic_DNA"/>
</dbReference>
<reference evidence="3 4" key="1">
    <citation type="submission" date="2015-09" db="EMBL/GenBank/DDBJ databases">
        <authorList>
            <consortium name="Swine Surveillance"/>
        </authorList>
    </citation>
    <scope>NUCLEOTIDE SEQUENCE [LARGE SCALE GENOMIC DNA]</scope>
    <source>
        <strain evidence="3 4">CECT 7557</strain>
    </source>
</reference>
<name>A0A0P1G9S3_9RHOB</name>
<dbReference type="NCBIfam" id="TIGR03357">
    <property type="entry name" value="VI_zyme"/>
    <property type="match status" value="1"/>
</dbReference>
<dbReference type="Proteomes" id="UP000052022">
    <property type="component" value="Unassembled WGS sequence"/>
</dbReference>
<dbReference type="STRING" id="928856.SAMN04488049_12616"/>
<dbReference type="Pfam" id="PF04965">
    <property type="entry name" value="GPW_gp25"/>
    <property type="match status" value="1"/>
</dbReference>
<dbReference type="PANTHER" id="PTHR38595">
    <property type="entry name" value="CYTOPLASMIC PROTEIN-RELATED"/>
    <property type="match status" value="1"/>
</dbReference>
<evidence type="ECO:0000313" key="3">
    <source>
        <dbReference type="EMBL" id="CUH78117.1"/>
    </source>
</evidence>
<accession>A0A0P1G9S3</accession>
<dbReference type="Gene3D" id="3.10.450.40">
    <property type="match status" value="1"/>
</dbReference>
<evidence type="ECO:0000259" key="2">
    <source>
        <dbReference type="Pfam" id="PF04965"/>
    </source>
</evidence>
<sequence length="196" mass="21838">MASLASESANGHRRRSRRVHERSRVAVFDVFRHSFEDGDKNTRVQEGTEPATKDYSRSNARRVGVSEDELRAHVKAHLETLMNTVRLDAVSDLTDHPNVARSVLNYGFRDLSDLSRRELLAQDISQSIKQSLRDHEPRLVDNSIEVKIQATGGDAAQRVGLQVMAELIADPADIPVDYEADIDTGSGKVVLQPQAR</sequence>
<feature type="region of interest" description="Disordered" evidence="1">
    <location>
        <begin position="38"/>
        <end position="57"/>
    </location>
</feature>
<feature type="region of interest" description="Disordered" evidence="1">
    <location>
        <begin position="1"/>
        <end position="20"/>
    </location>
</feature>
<keyword evidence="4" id="KW-1185">Reference proteome</keyword>
<dbReference type="InterPro" id="IPR053176">
    <property type="entry name" value="T6SS_TssE1-like"/>
</dbReference>
<proteinExistence type="predicted"/>
<dbReference type="OrthoDB" id="119583at2"/>
<dbReference type="InterPro" id="IPR017737">
    <property type="entry name" value="TssE1-like"/>
</dbReference>
<dbReference type="RefSeq" id="WP_082626565.1">
    <property type="nucleotide sequence ID" value="NZ_CYSD01000025.1"/>
</dbReference>
<organism evidence="3 4">
    <name type="scientific">Tritonibacter multivorans</name>
    <dbReference type="NCBI Taxonomy" id="928856"/>
    <lineage>
        <taxon>Bacteria</taxon>
        <taxon>Pseudomonadati</taxon>
        <taxon>Pseudomonadota</taxon>
        <taxon>Alphaproteobacteria</taxon>
        <taxon>Rhodobacterales</taxon>
        <taxon>Paracoccaceae</taxon>
        <taxon>Tritonibacter</taxon>
    </lineage>
</organism>
<dbReference type="SUPFAM" id="SSF160719">
    <property type="entry name" value="gpW/gp25-like"/>
    <property type="match status" value="1"/>
</dbReference>
<dbReference type="AlphaFoldDB" id="A0A0P1G9S3"/>
<feature type="domain" description="IraD/Gp25-like" evidence="2">
    <location>
        <begin position="69"/>
        <end position="171"/>
    </location>
</feature>
<evidence type="ECO:0000256" key="1">
    <source>
        <dbReference type="SAM" id="MobiDB-lite"/>
    </source>
</evidence>
<evidence type="ECO:0000313" key="4">
    <source>
        <dbReference type="Proteomes" id="UP000052022"/>
    </source>
</evidence>
<protein>
    <submittedName>
        <fullName evidence="3">Type VI secretion system lysozyme-like protein</fullName>
    </submittedName>
</protein>